<gene>
    <name evidence="4" type="ORF">HY912_12625</name>
</gene>
<name>A0A9D6V5I4_9BACT</name>
<dbReference type="InterPro" id="IPR050248">
    <property type="entry name" value="Polysacc_deacetylase_ArnD"/>
</dbReference>
<dbReference type="CDD" id="cd10917">
    <property type="entry name" value="CE4_NodB_like_6s_7s"/>
    <property type="match status" value="1"/>
</dbReference>
<proteinExistence type="predicted"/>
<keyword evidence="1" id="KW-0479">Metal-binding</keyword>
<dbReference type="InterPro" id="IPR011330">
    <property type="entry name" value="Glyco_hydro/deAcase_b/a-brl"/>
</dbReference>
<comment type="caution">
    <text evidence="4">The sequence shown here is derived from an EMBL/GenBank/DDBJ whole genome shotgun (WGS) entry which is preliminary data.</text>
</comment>
<sequence>MRSRSIDAPSAAEASQTGTCTRRRFISVGAGIVISTSSVPSLVEELASLLNTDSDHVNPQRGEILPPEIHRPEKEPQDQWQTPQPLFLTFDDGPLLCTGQILEHLARKKHKATFFVIGRNLLNPKLRELAITALKEGHDIGNHSYDHPNFANISARRAEKEIVTTHDLIQGVVREAGVNPRRQDLFFRFPYGMAGSSHNQGHCQDVLAELNYRIAWWNLDTNDWRMELAWFPRSSSRVIRSLNRARPGDVVLLHDRMKTAEHLPRMLEVIESQKLVSFPLSTYEPLDESSVLARGSF</sequence>
<dbReference type="PANTHER" id="PTHR10587">
    <property type="entry name" value="GLYCOSYL TRANSFERASE-RELATED"/>
    <property type="match status" value="1"/>
</dbReference>
<dbReference type="Pfam" id="PF01522">
    <property type="entry name" value="Polysacc_deac_1"/>
    <property type="match status" value="1"/>
</dbReference>
<dbReference type="PROSITE" id="PS51677">
    <property type="entry name" value="NODB"/>
    <property type="match status" value="1"/>
</dbReference>
<dbReference type="EMBL" id="JACRDE010000334">
    <property type="protein sequence ID" value="MBI5250331.1"/>
    <property type="molecule type" value="Genomic_DNA"/>
</dbReference>
<protein>
    <submittedName>
        <fullName evidence="4">Polysaccharide deacetylase family protein</fullName>
    </submittedName>
</protein>
<evidence type="ECO:0000256" key="1">
    <source>
        <dbReference type="ARBA" id="ARBA00022723"/>
    </source>
</evidence>
<dbReference type="PANTHER" id="PTHR10587:SF133">
    <property type="entry name" value="CHITIN DEACETYLASE 1-RELATED"/>
    <property type="match status" value="1"/>
</dbReference>
<evidence type="ECO:0000256" key="2">
    <source>
        <dbReference type="ARBA" id="ARBA00022801"/>
    </source>
</evidence>
<evidence type="ECO:0000313" key="5">
    <source>
        <dbReference type="Proteomes" id="UP000807825"/>
    </source>
</evidence>
<accession>A0A9D6V5I4</accession>
<reference evidence="4" key="1">
    <citation type="submission" date="2020-07" db="EMBL/GenBank/DDBJ databases">
        <title>Huge and variable diversity of episymbiotic CPR bacteria and DPANN archaea in groundwater ecosystems.</title>
        <authorList>
            <person name="He C.Y."/>
            <person name="Keren R."/>
            <person name="Whittaker M."/>
            <person name="Farag I.F."/>
            <person name="Doudna J."/>
            <person name="Cate J.H.D."/>
            <person name="Banfield J.F."/>
        </authorList>
    </citation>
    <scope>NUCLEOTIDE SEQUENCE</scope>
    <source>
        <strain evidence="4">NC_groundwater_1664_Pr3_B-0.1um_52_9</strain>
    </source>
</reference>
<evidence type="ECO:0000313" key="4">
    <source>
        <dbReference type="EMBL" id="MBI5250331.1"/>
    </source>
</evidence>
<feature type="domain" description="NodB homology" evidence="3">
    <location>
        <begin position="84"/>
        <end position="279"/>
    </location>
</feature>
<organism evidence="4 5">
    <name type="scientific">Desulfomonile tiedjei</name>
    <dbReference type="NCBI Taxonomy" id="2358"/>
    <lineage>
        <taxon>Bacteria</taxon>
        <taxon>Pseudomonadati</taxon>
        <taxon>Thermodesulfobacteriota</taxon>
        <taxon>Desulfomonilia</taxon>
        <taxon>Desulfomonilales</taxon>
        <taxon>Desulfomonilaceae</taxon>
        <taxon>Desulfomonile</taxon>
    </lineage>
</organism>
<dbReference type="AlphaFoldDB" id="A0A9D6V5I4"/>
<dbReference type="GO" id="GO:0016810">
    <property type="term" value="F:hydrolase activity, acting on carbon-nitrogen (but not peptide) bonds"/>
    <property type="evidence" value="ECO:0007669"/>
    <property type="project" value="InterPro"/>
</dbReference>
<dbReference type="Gene3D" id="3.20.20.370">
    <property type="entry name" value="Glycoside hydrolase/deacetylase"/>
    <property type="match status" value="1"/>
</dbReference>
<dbReference type="GO" id="GO:0046872">
    <property type="term" value="F:metal ion binding"/>
    <property type="evidence" value="ECO:0007669"/>
    <property type="project" value="UniProtKB-KW"/>
</dbReference>
<dbReference type="Proteomes" id="UP000807825">
    <property type="component" value="Unassembled WGS sequence"/>
</dbReference>
<dbReference type="InterPro" id="IPR002509">
    <property type="entry name" value="NODB_dom"/>
</dbReference>
<dbReference type="GO" id="GO:0016020">
    <property type="term" value="C:membrane"/>
    <property type="evidence" value="ECO:0007669"/>
    <property type="project" value="TreeGrafter"/>
</dbReference>
<keyword evidence="2" id="KW-0378">Hydrolase</keyword>
<evidence type="ECO:0000259" key="3">
    <source>
        <dbReference type="PROSITE" id="PS51677"/>
    </source>
</evidence>
<dbReference type="GO" id="GO:0005975">
    <property type="term" value="P:carbohydrate metabolic process"/>
    <property type="evidence" value="ECO:0007669"/>
    <property type="project" value="InterPro"/>
</dbReference>
<dbReference type="SUPFAM" id="SSF88713">
    <property type="entry name" value="Glycoside hydrolase/deacetylase"/>
    <property type="match status" value="1"/>
</dbReference>